<dbReference type="SUPFAM" id="SSF51366">
    <property type="entry name" value="Ribulose-phoshate binding barrel"/>
    <property type="match status" value="1"/>
</dbReference>
<keyword evidence="5" id="KW-0210">Decarboxylase</keyword>
<dbReference type="GO" id="GO:0000162">
    <property type="term" value="P:L-tryptophan biosynthetic process"/>
    <property type="evidence" value="ECO:0007669"/>
    <property type="project" value="UniProtKB-UniPathway"/>
</dbReference>
<proteinExistence type="predicted"/>
<dbReference type="EMBL" id="FCOI02000024">
    <property type="protein sequence ID" value="SAK82310.1"/>
    <property type="molecule type" value="Genomic_DNA"/>
</dbReference>
<keyword evidence="6" id="KW-0822">Tryptophan biosynthesis</keyword>
<dbReference type="EC" id="4.1.1.48" evidence="3"/>
<dbReference type="GO" id="GO:0004640">
    <property type="term" value="F:phosphoribosylanthranilate isomerase activity"/>
    <property type="evidence" value="ECO:0007669"/>
    <property type="project" value="TreeGrafter"/>
</dbReference>
<keyword evidence="7" id="KW-0057">Aromatic amino acid biosynthesis</keyword>
<dbReference type="InterPro" id="IPR013798">
    <property type="entry name" value="Indole-3-glycerol_P_synth_dom"/>
</dbReference>
<evidence type="ECO:0000256" key="3">
    <source>
        <dbReference type="ARBA" id="ARBA00012362"/>
    </source>
</evidence>
<dbReference type="Gene3D" id="3.20.20.70">
    <property type="entry name" value="Aldolase class I"/>
    <property type="match status" value="1"/>
</dbReference>
<gene>
    <name evidence="10" type="ORF">AWB76_05621</name>
</gene>
<comment type="pathway">
    <text evidence="2">Amino-acid biosynthesis; L-tryptophan biosynthesis; L-tryptophan from chorismate: step 4/5.</text>
</comment>
<dbReference type="STRING" id="1777137.AWB76_05621"/>
<dbReference type="UniPathway" id="UPA00035">
    <property type="reaction ID" value="UER00043"/>
</dbReference>
<dbReference type="AlphaFoldDB" id="A0A158CJ62"/>
<keyword evidence="4" id="KW-0028">Amino-acid biosynthesis</keyword>
<evidence type="ECO:0000313" key="11">
    <source>
        <dbReference type="Proteomes" id="UP000054624"/>
    </source>
</evidence>
<evidence type="ECO:0000256" key="4">
    <source>
        <dbReference type="ARBA" id="ARBA00022605"/>
    </source>
</evidence>
<evidence type="ECO:0000256" key="7">
    <source>
        <dbReference type="ARBA" id="ARBA00023141"/>
    </source>
</evidence>
<dbReference type="Pfam" id="PF00218">
    <property type="entry name" value="IGPS"/>
    <property type="match status" value="1"/>
</dbReference>
<evidence type="ECO:0000256" key="2">
    <source>
        <dbReference type="ARBA" id="ARBA00004696"/>
    </source>
</evidence>
<protein>
    <recommendedName>
        <fullName evidence="3">indole-3-glycerol-phosphate synthase</fullName>
        <ecNumber evidence="3">4.1.1.48</ecNumber>
    </recommendedName>
</protein>
<dbReference type="PANTHER" id="PTHR22854:SF2">
    <property type="entry name" value="INDOLE-3-GLYCEROL-PHOSPHATE SYNTHASE"/>
    <property type="match status" value="1"/>
</dbReference>
<comment type="catalytic activity">
    <reaction evidence="1">
        <text>1-(2-carboxyphenylamino)-1-deoxy-D-ribulose 5-phosphate + H(+) = (1S,2R)-1-C-(indol-3-yl)glycerol 3-phosphate + CO2 + H2O</text>
        <dbReference type="Rhea" id="RHEA:23476"/>
        <dbReference type="ChEBI" id="CHEBI:15377"/>
        <dbReference type="ChEBI" id="CHEBI:15378"/>
        <dbReference type="ChEBI" id="CHEBI:16526"/>
        <dbReference type="ChEBI" id="CHEBI:58613"/>
        <dbReference type="ChEBI" id="CHEBI:58866"/>
        <dbReference type="EC" id="4.1.1.48"/>
    </reaction>
</comment>
<organism evidence="10 11">
    <name type="scientific">Caballeronia temeraria</name>
    <dbReference type="NCBI Taxonomy" id="1777137"/>
    <lineage>
        <taxon>Bacteria</taxon>
        <taxon>Pseudomonadati</taxon>
        <taxon>Pseudomonadota</taxon>
        <taxon>Betaproteobacteria</taxon>
        <taxon>Burkholderiales</taxon>
        <taxon>Burkholderiaceae</taxon>
        <taxon>Caballeronia</taxon>
    </lineage>
</organism>
<sequence length="127" mass="13620">MGADCILLIGAILDVPTMRELEAVAANLAMAVIVEVHNAVELEKALVLKTPLIGVNNRNLATFETSVATTLAVRHLIPEGRTVISESAIRSRDDVEMLRSIGVDNFLVGEALLRAEDPGAALERMFA</sequence>
<dbReference type="PANTHER" id="PTHR22854">
    <property type="entry name" value="TRYPTOPHAN BIOSYNTHESIS PROTEIN"/>
    <property type="match status" value="1"/>
</dbReference>
<evidence type="ECO:0000256" key="1">
    <source>
        <dbReference type="ARBA" id="ARBA00001633"/>
    </source>
</evidence>
<evidence type="ECO:0000256" key="6">
    <source>
        <dbReference type="ARBA" id="ARBA00022822"/>
    </source>
</evidence>
<evidence type="ECO:0000256" key="8">
    <source>
        <dbReference type="ARBA" id="ARBA00023239"/>
    </source>
</evidence>
<evidence type="ECO:0000256" key="5">
    <source>
        <dbReference type="ARBA" id="ARBA00022793"/>
    </source>
</evidence>
<dbReference type="InterPro" id="IPR011060">
    <property type="entry name" value="RibuloseP-bd_barrel"/>
</dbReference>
<reference evidence="11" key="1">
    <citation type="submission" date="2016-01" db="EMBL/GenBank/DDBJ databases">
        <authorList>
            <person name="Peeters Charlotte."/>
        </authorList>
    </citation>
    <scope>NUCLEOTIDE SEQUENCE [LARGE SCALE GENOMIC DNA]</scope>
</reference>
<evidence type="ECO:0000259" key="9">
    <source>
        <dbReference type="Pfam" id="PF00218"/>
    </source>
</evidence>
<dbReference type="Proteomes" id="UP000054624">
    <property type="component" value="Unassembled WGS sequence"/>
</dbReference>
<accession>A0A158CJ62</accession>
<dbReference type="InterPro" id="IPR013785">
    <property type="entry name" value="Aldolase_TIM"/>
</dbReference>
<feature type="domain" description="Indole-3-glycerol phosphate synthase" evidence="9">
    <location>
        <begin position="1"/>
        <end position="124"/>
    </location>
</feature>
<dbReference type="GO" id="GO:0004425">
    <property type="term" value="F:indole-3-glycerol-phosphate synthase activity"/>
    <property type="evidence" value="ECO:0007669"/>
    <property type="project" value="UniProtKB-EC"/>
</dbReference>
<name>A0A158CJ62_9BURK</name>
<evidence type="ECO:0000313" key="10">
    <source>
        <dbReference type="EMBL" id="SAK82310.1"/>
    </source>
</evidence>
<keyword evidence="11" id="KW-1185">Reference proteome</keyword>
<keyword evidence="8" id="KW-0456">Lyase</keyword>
<dbReference type="InterPro" id="IPR045186">
    <property type="entry name" value="Indole-3-glycerol_P_synth"/>
</dbReference>